<keyword evidence="3" id="KW-1185">Reference proteome</keyword>
<comment type="caution">
    <text evidence="2">The sequence shown here is derived from an EMBL/GenBank/DDBJ whole genome shotgun (WGS) entry which is preliminary data.</text>
</comment>
<dbReference type="AlphaFoldDB" id="A0AAV1HTQ8"/>
<accession>A0AAV1HTQ8</accession>
<dbReference type="Proteomes" id="UP001314263">
    <property type="component" value="Unassembled WGS sequence"/>
</dbReference>
<evidence type="ECO:0000313" key="3">
    <source>
        <dbReference type="Proteomes" id="UP001314263"/>
    </source>
</evidence>
<feature type="region of interest" description="Disordered" evidence="1">
    <location>
        <begin position="32"/>
        <end position="65"/>
    </location>
</feature>
<feature type="compositionally biased region" description="Basic and acidic residues" evidence="1">
    <location>
        <begin position="32"/>
        <end position="49"/>
    </location>
</feature>
<protein>
    <submittedName>
        <fullName evidence="2">Uncharacterized protein</fullName>
    </submittedName>
</protein>
<dbReference type="EMBL" id="CAUYUE010000002">
    <property type="protein sequence ID" value="CAK0746731.1"/>
    <property type="molecule type" value="Genomic_DNA"/>
</dbReference>
<name>A0AAV1HTQ8_9CHLO</name>
<proteinExistence type="predicted"/>
<reference evidence="2 3" key="1">
    <citation type="submission" date="2023-10" db="EMBL/GenBank/DDBJ databases">
        <authorList>
            <person name="Maclean D."/>
            <person name="Macfadyen A."/>
        </authorList>
    </citation>
    <scope>NUCLEOTIDE SEQUENCE [LARGE SCALE GENOMIC DNA]</scope>
</reference>
<feature type="region of interest" description="Disordered" evidence="1">
    <location>
        <begin position="81"/>
        <end position="107"/>
    </location>
</feature>
<organism evidence="2 3">
    <name type="scientific">Coccomyxa viridis</name>
    <dbReference type="NCBI Taxonomy" id="1274662"/>
    <lineage>
        <taxon>Eukaryota</taxon>
        <taxon>Viridiplantae</taxon>
        <taxon>Chlorophyta</taxon>
        <taxon>core chlorophytes</taxon>
        <taxon>Trebouxiophyceae</taxon>
        <taxon>Trebouxiophyceae incertae sedis</taxon>
        <taxon>Coccomyxaceae</taxon>
        <taxon>Coccomyxa</taxon>
    </lineage>
</organism>
<sequence>MQRAFNAAVAVLGAGVSVFHPRVVFAADESPEHAMQDETNQKALHEGTRKRMRARTPGHLRSSTHDGKELRLCGERLPAAPGIDSQEPVSKQHVRQELSPQAAGSTFADRTAKSLELVGDAPLHEAAERYPADALRVFMRRHHRTYTDESPEFPEKLRIFKWNADYVRERNALLKEEEGEGAERVGLNLRSDRIRACDVKLGGRMDLYLRPGHSELEGRCPKIVGASMPDHLCSSTHDRLELHSGLNAVPVTCGATSQKPAPQQPVAQDLAPQEAGGKRTHPFDALLCTETVIWELCSFAALLCTRIVYMKTVREGCKCYPADKCYTLAGSTFAERTAASLRLVGNTLSC</sequence>
<gene>
    <name evidence="2" type="ORF">CVIRNUC_001714</name>
</gene>
<feature type="region of interest" description="Disordered" evidence="1">
    <location>
        <begin position="254"/>
        <end position="275"/>
    </location>
</feature>
<evidence type="ECO:0000313" key="2">
    <source>
        <dbReference type="EMBL" id="CAK0746731.1"/>
    </source>
</evidence>
<evidence type="ECO:0000256" key="1">
    <source>
        <dbReference type="SAM" id="MobiDB-lite"/>
    </source>
</evidence>